<comment type="caution">
    <text evidence="2">The sequence shown here is derived from an EMBL/GenBank/DDBJ whole genome shotgun (WGS) entry which is preliminary data.</text>
</comment>
<keyword evidence="3" id="KW-1185">Reference proteome</keyword>
<evidence type="ECO:0000313" key="2">
    <source>
        <dbReference type="EMBL" id="MPC20359.1"/>
    </source>
</evidence>
<reference evidence="2 3" key="1">
    <citation type="submission" date="2019-05" db="EMBL/GenBank/DDBJ databases">
        <title>Another draft genome of Portunus trituberculatus and its Hox gene families provides insights of decapod evolution.</title>
        <authorList>
            <person name="Jeong J.-H."/>
            <person name="Song I."/>
            <person name="Kim S."/>
            <person name="Choi T."/>
            <person name="Kim D."/>
            <person name="Ryu S."/>
            <person name="Kim W."/>
        </authorList>
    </citation>
    <scope>NUCLEOTIDE SEQUENCE [LARGE SCALE GENOMIC DNA]</scope>
    <source>
        <tissue evidence="2">Muscle</tissue>
    </source>
</reference>
<proteinExistence type="predicted"/>
<sequence length="80" mass="8836">MCTRAPRRGVENGFYNISPTRPPLTGSDAHSERWNNSFTLLASDRHRPKSQLITGAGAAGRVTRPWRCSGRDENTAITPI</sequence>
<dbReference type="AlphaFoldDB" id="A0A5B7DGQ1"/>
<protein>
    <submittedName>
        <fullName evidence="2">Uncharacterized protein</fullName>
    </submittedName>
</protein>
<dbReference type="EMBL" id="VSRR010000863">
    <property type="protein sequence ID" value="MPC20359.1"/>
    <property type="molecule type" value="Genomic_DNA"/>
</dbReference>
<evidence type="ECO:0000313" key="3">
    <source>
        <dbReference type="Proteomes" id="UP000324222"/>
    </source>
</evidence>
<name>A0A5B7DGQ1_PORTR</name>
<organism evidence="2 3">
    <name type="scientific">Portunus trituberculatus</name>
    <name type="common">Swimming crab</name>
    <name type="synonym">Neptunus trituberculatus</name>
    <dbReference type="NCBI Taxonomy" id="210409"/>
    <lineage>
        <taxon>Eukaryota</taxon>
        <taxon>Metazoa</taxon>
        <taxon>Ecdysozoa</taxon>
        <taxon>Arthropoda</taxon>
        <taxon>Crustacea</taxon>
        <taxon>Multicrustacea</taxon>
        <taxon>Malacostraca</taxon>
        <taxon>Eumalacostraca</taxon>
        <taxon>Eucarida</taxon>
        <taxon>Decapoda</taxon>
        <taxon>Pleocyemata</taxon>
        <taxon>Brachyura</taxon>
        <taxon>Eubrachyura</taxon>
        <taxon>Portunoidea</taxon>
        <taxon>Portunidae</taxon>
        <taxon>Portuninae</taxon>
        <taxon>Portunus</taxon>
    </lineage>
</organism>
<accession>A0A5B7DGQ1</accession>
<gene>
    <name evidence="2" type="ORF">E2C01_013301</name>
</gene>
<feature type="region of interest" description="Disordered" evidence="1">
    <location>
        <begin position="1"/>
        <end position="31"/>
    </location>
</feature>
<dbReference type="Proteomes" id="UP000324222">
    <property type="component" value="Unassembled WGS sequence"/>
</dbReference>
<evidence type="ECO:0000256" key="1">
    <source>
        <dbReference type="SAM" id="MobiDB-lite"/>
    </source>
</evidence>